<feature type="domain" description="Type II/III secretion system secretin-like" evidence="4">
    <location>
        <begin position="612"/>
        <end position="809"/>
    </location>
</feature>
<accession>A0A7X1E708</accession>
<reference evidence="5 6" key="1">
    <citation type="submission" date="2020-07" db="EMBL/GenBank/DDBJ databases">
        <authorList>
            <person name="Feng X."/>
        </authorList>
    </citation>
    <scope>NUCLEOTIDE SEQUENCE [LARGE SCALE GENOMIC DNA]</scope>
    <source>
        <strain evidence="5 6">JCM23202</strain>
    </source>
</reference>
<dbReference type="InterPro" id="IPR051808">
    <property type="entry name" value="Type_IV_pilus_biogenesis"/>
</dbReference>
<evidence type="ECO:0000313" key="6">
    <source>
        <dbReference type="Proteomes" id="UP000526501"/>
    </source>
</evidence>
<evidence type="ECO:0000313" key="5">
    <source>
        <dbReference type="EMBL" id="MBC2605255.1"/>
    </source>
</evidence>
<sequence>MTKMMPSLRSSARLLGIAVAFACSIGASAQDDTETKIRLMTEALQARDSGNLTLSKAKLEELMEIAPDDVSVKRILGSVDRLIANADSPSSSSIPTTEDDRMAALQREAEYLAGLETERIEKSMQSSREMREVARRQANRGEYDSALRTINRAISGLEPNPMTQVLIEELKRDEREFLRQRSQYSATTANGSPSSISVYEASPDFVKLQQQIEVLRLRGRSQFFAGDIEGAEATFKQIEALDPNNSMAKDFLIRIARERQQMGHLNKLKTREQLLQEVSNAWQRPSIYEERPGVEVEDTVTLPLTEKLNRIIIPSVNFTEVELGKVVNTLSAISEQFDTTGLGVKGVNLVLIDPERSNPAVNITLRNLSLKRILDFIVDSVGFQYEVEADAVVVRPGGERTNLDTEFFPISRSTVIRMTGGNSGAGAGGVFDDPFYTDEGDRVRDRGVASDAQTIRNFLQQAGVDFRGVEGSTLAYDGSAMFVTQTRRNLERIRNLLNRYTDVKQVEIEAKFLEVQEGSLEELGFDWIIDERGSVGTDGYETGEIYQTSLRQLAQAAAPATASSAIIVNDEVIDNISAPELPGSKLLGADAVPFTNVIGNIDGVNVNVAIRALSQKSGSDLLSAPKVTVLSGNEAKINVSQEFRYPTRYSDTESDVGSTRGDSGSAGVTITPGTPEEFETRNVGVELAVTPIVEEDDYSITLDLNPRVTEFEGFVEYGGPSIAMTQDRVVKTPSGFYQPVFAVREVETRVTIWDGATVVMGGMTREDVVTVSDKVPFLGDIPLFGRLFRSEGESSAKRNLLIFVTANMVSPGGSPKRQTLRGVQPGSLFQNPTIVTPSGSESRSQ</sequence>
<feature type="region of interest" description="Disordered" evidence="2">
    <location>
        <begin position="649"/>
        <end position="676"/>
    </location>
</feature>
<dbReference type="InterPro" id="IPR011990">
    <property type="entry name" value="TPR-like_helical_dom_sf"/>
</dbReference>
<name>A0A7X1E708_9BACT</name>
<feature type="region of interest" description="Disordered" evidence="2">
    <location>
        <begin position="813"/>
        <end position="845"/>
    </location>
</feature>
<proteinExistence type="inferred from homology"/>
<dbReference type="Pfam" id="PF00263">
    <property type="entry name" value="Secretin"/>
    <property type="match status" value="1"/>
</dbReference>
<comment type="caution">
    <text evidence="5">The sequence shown here is derived from an EMBL/GenBank/DDBJ whole genome shotgun (WGS) entry which is preliminary data.</text>
</comment>
<dbReference type="EMBL" id="JACHVC010000006">
    <property type="protein sequence ID" value="MBC2605255.1"/>
    <property type="molecule type" value="Genomic_DNA"/>
</dbReference>
<feature type="signal peptide" evidence="3">
    <location>
        <begin position="1"/>
        <end position="29"/>
    </location>
</feature>
<keyword evidence="6" id="KW-1185">Reference proteome</keyword>
<feature type="compositionally biased region" description="Polar residues" evidence="2">
    <location>
        <begin position="655"/>
        <end position="672"/>
    </location>
</feature>
<dbReference type="RefSeq" id="WP_185659140.1">
    <property type="nucleotide sequence ID" value="NZ_CAWPOO010000006.1"/>
</dbReference>
<evidence type="ECO:0000256" key="1">
    <source>
        <dbReference type="RuleBase" id="RU004003"/>
    </source>
</evidence>
<comment type="similarity">
    <text evidence="1">Belongs to the bacterial secretin family.</text>
</comment>
<dbReference type="Proteomes" id="UP000526501">
    <property type="component" value="Unassembled WGS sequence"/>
</dbReference>
<dbReference type="PANTHER" id="PTHR30604">
    <property type="entry name" value="PROTEIN TRANSPORT PROTEIN HOFQ"/>
    <property type="match status" value="1"/>
</dbReference>
<dbReference type="PANTHER" id="PTHR30604:SF1">
    <property type="entry name" value="DNA UTILIZATION PROTEIN HOFQ"/>
    <property type="match status" value="1"/>
</dbReference>
<dbReference type="AlphaFoldDB" id="A0A7X1E708"/>
<gene>
    <name evidence="5" type="ORF">H5P27_04280</name>
</gene>
<dbReference type="SUPFAM" id="SSF48452">
    <property type="entry name" value="TPR-like"/>
    <property type="match status" value="1"/>
</dbReference>
<keyword evidence="3" id="KW-0732">Signal</keyword>
<protein>
    <submittedName>
        <fullName evidence="5">Type II secretory pathway, component PulD</fullName>
    </submittedName>
</protein>
<organism evidence="5 6">
    <name type="scientific">Pelagicoccus albus</name>
    <dbReference type="NCBI Taxonomy" id="415222"/>
    <lineage>
        <taxon>Bacteria</taxon>
        <taxon>Pseudomonadati</taxon>
        <taxon>Verrucomicrobiota</taxon>
        <taxon>Opitutia</taxon>
        <taxon>Puniceicoccales</taxon>
        <taxon>Pelagicoccaceae</taxon>
        <taxon>Pelagicoccus</taxon>
    </lineage>
</organism>
<feature type="chain" id="PRO_5031131028" evidence="3">
    <location>
        <begin position="30"/>
        <end position="845"/>
    </location>
</feature>
<evidence type="ECO:0000256" key="2">
    <source>
        <dbReference type="SAM" id="MobiDB-lite"/>
    </source>
</evidence>
<evidence type="ECO:0000259" key="4">
    <source>
        <dbReference type="Pfam" id="PF00263"/>
    </source>
</evidence>
<dbReference type="GO" id="GO:0009306">
    <property type="term" value="P:protein secretion"/>
    <property type="evidence" value="ECO:0007669"/>
    <property type="project" value="InterPro"/>
</dbReference>
<dbReference type="Gene3D" id="1.25.40.10">
    <property type="entry name" value="Tetratricopeptide repeat domain"/>
    <property type="match status" value="1"/>
</dbReference>
<dbReference type="InterPro" id="IPR004846">
    <property type="entry name" value="T2SS/T3SS_dom"/>
</dbReference>
<feature type="compositionally biased region" description="Polar residues" evidence="2">
    <location>
        <begin position="827"/>
        <end position="845"/>
    </location>
</feature>
<evidence type="ECO:0000256" key="3">
    <source>
        <dbReference type="SAM" id="SignalP"/>
    </source>
</evidence>